<evidence type="ECO:0000313" key="2">
    <source>
        <dbReference type="EMBL" id="KZP23427.1"/>
    </source>
</evidence>
<dbReference type="AlphaFoldDB" id="A0A166LXP9"/>
<feature type="compositionally biased region" description="Pro residues" evidence="1">
    <location>
        <begin position="40"/>
        <end position="53"/>
    </location>
</feature>
<proteinExistence type="predicted"/>
<organism evidence="2 3">
    <name type="scientific">Athelia psychrophila</name>
    <dbReference type="NCBI Taxonomy" id="1759441"/>
    <lineage>
        <taxon>Eukaryota</taxon>
        <taxon>Fungi</taxon>
        <taxon>Dikarya</taxon>
        <taxon>Basidiomycota</taxon>
        <taxon>Agaricomycotina</taxon>
        <taxon>Agaricomycetes</taxon>
        <taxon>Agaricomycetidae</taxon>
        <taxon>Atheliales</taxon>
        <taxon>Atheliaceae</taxon>
        <taxon>Athelia</taxon>
    </lineage>
</organism>
<feature type="region of interest" description="Disordered" evidence="1">
    <location>
        <begin position="1"/>
        <end position="53"/>
    </location>
</feature>
<name>A0A166LXP9_9AGAM</name>
<evidence type="ECO:0000313" key="3">
    <source>
        <dbReference type="Proteomes" id="UP000076532"/>
    </source>
</evidence>
<reference evidence="2 3" key="1">
    <citation type="journal article" date="2016" name="Mol. Biol. Evol.">
        <title>Comparative Genomics of Early-Diverging Mushroom-Forming Fungi Provides Insights into the Origins of Lignocellulose Decay Capabilities.</title>
        <authorList>
            <person name="Nagy L.G."/>
            <person name="Riley R."/>
            <person name="Tritt A."/>
            <person name="Adam C."/>
            <person name="Daum C."/>
            <person name="Floudas D."/>
            <person name="Sun H."/>
            <person name="Yadav J.S."/>
            <person name="Pangilinan J."/>
            <person name="Larsson K.H."/>
            <person name="Matsuura K."/>
            <person name="Barry K."/>
            <person name="Labutti K."/>
            <person name="Kuo R."/>
            <person name="Ohm R.A."/>
            <person name="Bhattacharya S.S."/>
            <person name="Shirouzu T."/>
            <person name="Yoshinaga Y."/>
            <person name="Martin F.M."/>
            <person name="Grigoriev I.V."/>
            <person name="Hibbett D.S."/>
        </authorList>
    </citation>
    <scope>NUCLEOTIDE SEQUENCE [LARGE SCALE GENOMIC DNA]</scope>
    <source>
        <strain evidence="2 3">CBS 109695</strain>
    </source>
</reference>
<evidence type="ECO:0000256" key="1">
    <source>
        <dbReference type="SAM" id="MobiDB-lite"/>
    </source>
</evidence>
<protein>
    <submittedName>
        <fullName evidence="2">Uncharacterized protein</fullName>
    </submittedName>
</protein>
<dbReference type="EMBL" id="KV417532">
    <property type="protein sequence ID" value="KZP23427.1"/>
    <property type="molecule type" value="Genomic_DNA"/>
</dbReference>
<sequence length="53" mass="5680">MSAEHLFMPTTHSESLSHVPPAANHGNTPHHTNAPTSGPRAPPRPLYFPCSVP</sequence>
<feature type="compositionally biased region" description="Polar residues" evidence="1">
    <location>
        <begin position="25"/>
        <end position="36"/>
    </location>
</feature>
<accession>A0A166LXP9</accession>
<keyword evidence="3" id="KW-1185">Reference proteome</keyword>
<gene>
    <name evidence="2" type="ORF">FIBSPDRAFT_858368</name>
</gene>
<dbReference type="Proteomes" id="UP000076532">
    <property type="component" value="Unassembled WGS sequence"/>
</dbReference>